<dbReference type="EMBL" id="AVPJ01000005">
    <property type="protein sequence ID" value="KGN32972.1"/>
    <property type="molecule type" value="Genomic_DNA"/>
</dbReference>
<name>A0A0A0JAC4_9MICO</name>
<dbReference type="Proteomes" id="UP000030002">
    <property type="component" value="Unassembled WGS sequence"/>
</dbReference>
<dbReference type="InterPro" id="IPR010982">
    <property type="entry name" value="Lambda_DNA-bd_dom_sf"/>
</dbReference>
<dbReference type="Pfam" id="PF01381">
    <property type="entry name" value="HTH_3"/>
    <property type="match status" value="1"/>
</dbReference>
<dbReference type="eggNOG" id="COG1396">
    <property type="taxonomic scope" value="Bacteria"/>
</dbReference>
<reference evidence="2 3" key="1">
    <citation type="submission" date="2013-08" db="EMBL/GenBank/DDBJ databases">
        <title>The genome sequence of Knoellia sinensis.</title>
        <authorList>
            <person name="Zhu W."/>
            <person name="Wang G."/>
        </authorList>
    </citation>
    <scope>NUCLEOTIDE SEQUENCE [LARGE SCALE GENOMIC DNA]</scope>
    <source>
        <strain evidence="2 3">KCTC 19936</strain>
    </source>
</reference>
<protein>
    <submittedName>
        <fullName evidence="2">Transcriptional regulator</fullName>
    </submittedName>
</protein>
<dbReference type="InterPro" id="IPR001387">
    <property type="entry name" value="Cro/C1-type_HTH"/>
</dbReference>
<keyword evidence="3" id="KW-1185">Reference proteome</keyword>
<dbReference type="GO" id="GO:0003677">
    <property type="term" value="F:DNA binding"/>
    <property type="evidence" value="ECO:0007669"/>
    <property type="project" value="InterPro"/>
</dbReference>
<evidence type="ECO:0000313" key="3">
    <source>
        <dbReference type="Proteomes" id="UP000030002"/>
    </source>
</evidence>
<sequence>MGTNISRARELAGLSQRALSRATGISQSGLSRMESGTLAPKMNEILALAWATGSTVAEITGRSAVRDRVECAARATDDADMAAMRRELTHYLELDAYLEDQAIPQPA</sequence>
<evidence type="ECO:0000259" key="1">
    <source>
        <dbReference type="PROSITE" id="PS50943"/>
    </source>
</evidence>
<dbReference type="Gene3D" id="1.10.260.40">
    <property type="entry name" value="lambda repressor-like DNA-binding domains"/>
    <property type="match status" value="1"/>
</dbReference>
<comment type="caution">
    <text evidence="2">The sequence shown here is derived from an EMBL/GenBank/DDBJ whole genome shotgun (WGS) entry which is preliminary data.</text>
</comment>
<dbReference type="PROSITE" id="PS50943">
    <property type="entry name" value="HTH_CROC1"/>
    <property type="match status" value="1"/>
</dbReference>
<gene>
    <name evidence="2" type="ORF">N802_16485</name>
</gene>
<proteinExistence type="predicted"/>
<evidence type="ECO:0000313" key="2">
    <source>
        <dbReference type="EMBL" id="KGN32972.1"/>
    </source>
</evidence>
<organism evidence="2 3">
    <name type="scientific">Knoellia sinensis KCTC 19936</name>
    <dbReference type="NCBI Taxonomy" id="1385520"/>
    <lineage>
        <taxon>Bacteria</taxon>
        <taxon>Bacillati</taxon>
        <taxon>Actinomycetota</taxon>
        <taxon>Actinomycetes</taxon>
        <taxon>Micrococcales</taxon>
        <taxon>Intrasporangiaceae</taxon>
        <taxon>Knoellia</taxon>
    </lineage>
</organism>
<dbReference type="AlphaFoldDB" id="A0A0A0JAC4"/>
<dbReference type="STRING" id="1385520.N802_16485"/>
<dbReference type="SUPFAM" id="SSF47413">
    <property type="entry name" value="lambda repressor-like DNA-binding domains"/>
    <property type="match status" value="1"/>
</dbReference>
<feature type="domain" description="HTH cro/C1-type" evidence="1">
    <location>
        <begin position="5"/>
        <end position="59"/>
    </location>
</feature>
<accession>A0A0A0JAC4</accession>
<dbReference type="SMART" id="SM00530">
    <property type="entry name" value="HTH_XRE"/>
    <property type="match status" value="1"/>
</dbReference>
<dbReference type="CDD" id="cd00093">
    <property type="entry name" value="HTH_XRE"/>
    <property type="match status" value="1"/>
</dbReference>